<evidence type="ECO:0000313" key="1">
    <source>
        <dbReference type="EMBL" id="QHT87212.1"/>
    </source>
</evidence>
<reference evidence="1" key="1">
    <citation type="journal article" date="2020" name="Nature">
        <title>Giant virus diversity and host interactions through global metagenomics.</title>
        <authorList>
            <person name="Schulz F."/>
            <person name="Roux S."/>
            <person name="Paez-Espino D."/>
            <person name="Jungbluth S."/>
            <person name="Walsh D.A."/>
            <person name="Denef V.J."/>
            <person name="McMahon K.D."/>
            <person name="Konstantinidis K.T."/>
            <person name="Eloe-Fadrosh E.A."/>
            <person name="Kyrpides N.C."/>
            <person name="Woyke T."/>
        </authorList>
    </citation>
    <scope>NUCLEOTIDE SEQUENCE</scope>
    <source>
        <strain evidence="1">GVMAG-M-3300023184-190</strain>
    </source>
</reference>
<sequence>MSKIFAVSLRYTIPSNREDVVKYYGPFDTNELVEYARKVYIDKAYSPGFKYLAICPRMPNVEAVDDVILLGSFDFDNITYEGLATSINEITGLFNSRGEDARNTFITYL</sequence>
<accession>A0A6C0I357</accession>
<dbReference type="AlphaFoldDB" id="A0A6C0I357"/>
<proteinExistence type="predicted"/>
<protein>
    <submittedName>
        <fullName evidence="1">Uncharacterized protein</fullName>
    </submittedName>
</protein>
<name>A0A6C0I357_9ZZZZ</name>
<dbReference type="EMBL" id="MN740085">
    <property type="protein sequence ID" value="QHT87212.1"/>
    <property type="molecule type" value="Genomic_DNA"/>
</dbReference>
<organism evidence="1">
    <name type="scientific">viral metagenome</name>
    <dbReference type="NCBI Taxonomy" id="1070528"/>
    <lineage>
        <taxon>unclassified sequences</taxon>
        <taxon>metagenomes</taxon>
        <taxon>organismal metagenomes</taxon>
    </lineage>
</organism>